<dbReference type="GO" id="GO:0003677">
    <property type="term" value="F:DNA binding"/>
    <property type="evidence" value="ECO:0007669"/>
    <property type="project" value="InterPro"/>
</dbReference>
<dbReference type="AlphaFoldDB" id="A0A5H5MYM9"/>
<feature type="domain" description="HNH nuclease" evidence="1">
    <location>
        <begin position="78"/>
        <end position="121"/>
    </location>
</feature>
<dbReference type="SUPFAM" id="SSF54171">
    <property type="entry name" value="DNA-binding domain"/>
    <property type="match status" value="1"/>
</dbReference>
<dbReference type="InterPro" id="IPR003615">
    <property type="entry name" value="HNH_nuc"/>
</dbReference>
<sequence>MVATISGRLFCANRLIFLKGKTQMEKDEVAIINAVKYDPESGLFFNLVKRGPLMPGDRIGCVNHKGYVNIMVAGKMYVAQRLAWFLMNKSWPDGMVDHINRIPTDNRWCNLRLATRSQNGMNRTEPKNNTSGRKGVCWSKRNGKWFAYIMINQKQKSLGYYDKIDEAVRAREVAEKEVFESFNPKPMPRDLRVSSQAKI</sequence>
<dbReference type="InterPro" id="IPR016177">
    <property type="entry name" value="DNA-bd_dom_sf"/>
</dbReference>
<dbReference type="EMBL" id="AAHSMS010000014">
    <property type="protein sequence ID" value="EBZ8649094.1"/>
    <property type="molecule type" value="Genomic_DNA"/>
</dbReference>
<dbReference type="InterPro" id="IPR044925">
    <property type="entry name" value="His-Me_finger_sf"/>
</dbReference>
<dbReference type="Pfam" id="PF13392">
    <property type="entry name" value="HNH_3"/>
    <property type="match status" value="1"/>
</dbReference>
<dbReference type="GO" id="GO:0004519">
    <property type="term" value="F:endonuclease activity"/>
    <property type="evidence" value="ECO:0007669"/>
    <property type="project" value="UniProtKB-KW"/>
</dbReference>
<accession>A0A5H5MYM9</accession>
<proteinExistence type="predicted"/>
<evidence type="ECO:0000313" key="2">
    <source>
        <dbReference type="EMBL" id="EBZ8649094.1"/>
    </source>
</evidence>
<keyword evidence="2" id="KW-0378">Hydrolase</keyword>
<dbReference type="SUPFAM" id="SSF54060">
    <property type="entry name" value="His-Me finger endonucleases"/>
    <property type="match status" value="1"/>
</dbReference>
<reference evidence="2" key="1">
    <citation type="submission" date="2018-11" db="EMBL/GenBank/DDBJ databases">
        <authorList>
            <person name="Ashton P.M."/>
            <person name="Dallman T."/>
            <person name="Nair S."/>
            <person name="De Pinna E."/>
            <person name="Peters T."/>
            <person name="Grant K."/>
        </authorList>
    </citation>
    <scope>NUCLEOTIDE SEQUENCE</scope>
    <source>
        <strain evidence="2">638096</strain>
    </source>
</reference>
<comment type="caution">
    <text evidence="2">The sequence shown here is derived from an EMBL/GenBank/DDBJ whole genome shotgun (WGS) entry which is preliminary data.</text>
</comment>
<dbReference type="Gene3D" id="3.90.75.20">
    <property type="match status" value="1"/>
</dbReference>
<evidence type="ECO:0000259" key="1">
    <source>
        <dbReference type="Pfam" id="PF13392"/>
    </source>
</evidence>
<organism evidence="2">
    <name type="scientific">Salmonella enterica subsp. enterica serovar Hull</name>
    <dbReference type="NCBI Taxonomy" id="1403564"/>
    <lineage>
        <taxon>Bacteria</taxon>
        <taxon>Pseudomonadati</taxon>
        <taxon>Pseudomonadota</taxon>
        <taxon>Gammaproteobacteria</taxon>
        <taxon>Enterobacterales</taxon>
        <taxon>Enterobacteriaceae</taxon>
        <taxon>Salmonella</taxon>
    </lineage>
</organism>
<keyword evidence="2" id="KW-0255">Endonuclease</keyword>
<name>A0A5H5MYM9_SALET</name>
<keyword evidence="2" id="KW-0540">Nuclease</keyword>
<protein>
    <submittedName>
        <fullName evidence="2">HNH endonuclease</fullName>
    </submittedName>
</protein>
<gene>
    <name evidence="2" type="ORF">EHB58_12915</name>
</gene>